<sequence>MADTQDLTPLALITPVTGFGMITIRADLDRAGEALAEGAGLALPDRTGLTTDGSRMLAWMSPDELLLVLPLAERNEALHALTQALMGEHGLAVDVSDARAVFDVTGPRAADVIAKLAPVDAAMLPEGHLRRTRLAQTAAAIWRIPGGFRVTGFRSTADYLQLILTNAALPGSGLAPR</sequence>
<accession>A0A4U0R7V5</accession>
<dbReference type="AlphaFoldDB" id="A0A4U0R7V5"/>
<dbReference type="Gene3D" id="3.30.70.1520">
    <property type="entry name" value="Heterotetrameric sarcosine oxidase"/>
    <property type="match status" value="1"/>
</dbReference>
<organism evidence="1 2">
    <name type="scientific">Paracoccus gahaiensis</name>
    <dbReference type="NCBI Taxonomy" id="1706839"/>
    <lineage>
        <taxon>Bacteria</taxon>
        <taxon>Pseudomonadati</taxon>
        <taxon>Pseudomonadota</taxon>
        <taxon>Alphaproteobacteria</taxon>
        <taxon>Rhodobacterales</taxon>
        <taxon>Paracoccaceae</taxon>
        <taxon>Paracoccus</taxon>
    </lineage>
</organism>
<evidence type="ECO:0000313" key="1">
    <source>
        <dbReference type="EMBL" id="TJZ90480.1"/>
    </source>
</evidence>
<dbReference type="RefSeq" id="WP_136886939.1">
    <property type="nucleotide sequence ID" value="NZ_SUNI01000016.1"/>
</dbReference>
<dbReference type="InterPro" id="IPR007375">
    <property type="entry name" value="SoxG"/>
</dbReference>
<dbReference type="InterPro" id="IPR027266">
    <property type="entry name" value="TrmE/GcvT-like"/>
</dbReference>
<dbReference type="EMBL" id="SUNI01000016">
    <property type="protein sequence ID" value="TJZ90480.1"/>
    <property type="molecule type" value="Genomic_DNA"/>
</dbReference>
<proteinExistence type="predicted"/>
<dbReference type="SUPFAM" id="SSF103025">
    <property type="entry name" value="Folate-binding domain"/>
    <property type="match status" value="1"/>
</dbReference>
<protein>
    <submittedName>
        <fullName evidence="1">Sarcosine oxidase subunit gamma</fullName>
    </submittedName>
</protein>
<comment type="caution">
    <text evidence="1">The sequence shown here is derived from an EMBL/GenBank/DDBJ whole genome shotgun (WGS) entry which is preliminary data.</text>
</comment>
<evidence type="ECO:0000313" key="2">
    <source>
        <dbReference type="Proteomes" id="UP000309747"/>
    </source>
</evidence>
<dbReference type="OrthoDB" id="9814782at2"/>
<dbReference type="Pfam" id="PF04268">
    <property type="entry name" value="SoxG"/>
    <property type="match status" value="1"/>
</dbReference>
<reference evidence="1 2" key="1">
    <citation type="submission" date="2019-04" db="EMBL/GenBank/DDBJ databases">
        <authorList>
            <person name="Li J."/>
        </authorList>
    </citation>
    <scope>NUCLEOTIDE SEQUENCE [LARGE SCALE GENOMIC DNA]</scope>
    <source>
        <strain evidence="1 2">KCTC 42687</strain>
    </source>
</reference>
<name>A0A4U0R7V5_9RHOB</name>
<keyword evidence="2" id="KW-1185">Reference proteome</keyword>
<dbReference type="Gene3D" id="3.30.1360.120">
    <property type="entry name" value="Probable tRNA modification gtpase trme, domain 1"/>
    <property type="match status" value="1"/>
</dbReference>
<dbReference type="Proteomes" id="UP000309747">
    <property type="component" value="Unassembled WGS sequence"/>
</dbReference>
<gene>
    <name evidence="1" type="ORF">FA743_15160</name>
</gene>